<keyword evidence="2 6" id="KW-0378">Hydrolase</keyword>
<dbReference type="Pfam" id="PF00271">
    <property type="entry name" value="Helicase_C"/>
    <property type="match status" value="1"/>
</dbReference>
<keyword evidence="5 7" id="KW-0694">RNA-binding</keyword>
<comment type="catalytic activity">
    <reaction evidence="7">
        <text>ATP + H2O = ADP + phosphate + H(+)</text>
        <dbReference type="Rhea" id="RHEA:13065"/>
        <dbReference type="ChEBI" id="CHEBI:15377"/>
        <dbReference type="ChEBI" id="CHEBI:15378"/>
        <dbReference type="ChEBI" id="CHEBI:30616"/>
        <dbReference type="ChEBI" id="CHEBI:43474"/>
        <dbReference type="ChEBI" id="CHEBI:456216"/>
        <dbReference type="EC" id="3.6.4.13"/>
    </reaction>
</comment>
<reference evidence="11" key="1">
    <citation type="journal article" date="2023" name="Mol. Phylogenet. Evol.">
        <title>Genome-scale phylogeny and comparative genomics of the fungal order Sordariales.</title>
        <authorList>
            <person name="Hensen N."/>
            <person name="Bonometti L."/>
            <person name="Westerberg I."/>
            <person name="Brannstrom I.O."/>
            <person name="Guillou S."/>
            <person name="Cros-Aarteil S."/>
            <person name="Calhoun S."/>
            <person name="Haridas S."/>
            <person name="Kuo A."/>
            <person name="Mondo S."/>
            <person name="Pangilinan J."/>
            <person name="Riley R."/>
            <person name="LaButti K."/>
            <person name="Andreopoulos B."/>
            <person name="Lipzen A."/>
            <person name="Chen C."/>
            <person name="Yan M."/>
            <person name="Daum C."/>
            <person name="Ng V."/>
            <person name="Clum A."/>
            <person name="Steindorff A."/>
            <person name="Ohm R.A."/>
            <person name="Martin F."/>
            <person name="Silar P."/>
            <person name="Natvig D.O."/>
            <person name="Lalanne C."/>
            <person name="Gautier V."/>
            <person name="Ament-Velasquez S.L."/>
            <person name="Kruys A."/>
            <person name="Hutchinson M.I."/>
            <person name="Powell A.J."/>
            <person name="Barry K."/>
            <person name="Miller A.N."/>
            <person name="Grigoriev I.V."/>
            <person name="Debuchy R."/>
            <person name="Gladieux P."/>
            <person name="Hiltunen Thoren M."/>
            <person name="Johannesson H."/>
        </authorList>
    </citation>
    <scope>NUCLEOTIDE SEQUENCE</scope>
    <source>
        <strain evidence="11">PSN293</strain>
    </source>
</reference>
<comment type="function">
    <text evidence="7">RNA helicase.</text>
</comment>
<comment type="caution">
    <text evidence="11">The sequence shown here is derived from an EMBL/GenBank/DDBJ whole genome shotgun (WGS) entry which is preliminary data.</text>
</comment>
<feature type="region of interest" description="Disordered" evidence="8">
    <location>
        <begin position="1"/>
        <end position="199"/>
    </location>
</feature>
<evidence type="ECO:0000313" key="11">
    <source>
        <dbReference type="EMBL" id="KAK4213592.1"/>
    </source>
</evidence>
<feature type="compositionally biased region" description="Acidic residues" evidence="8">
    <location>
        <begin position="571"/>
        <end position="589"/>
    </location>
</feature>
<sequence length="796" mass="87746">MYSRYIPPPNGGATANTASYQATNAYNDPVTAPQQNTDTPVATKKITFEDTDDTAPIASTNASSGRETRHSEKKEKSRTSEKYTSAQSPEAPDDDTTTAKEHGSKKRKRKEEGLTNSSTTPEGNLAKPPKKEKKKKKSEKEAPEDDEEDKVHQRHKAVFEKIGRSLQRPSTEDTSKQESEDEKEEDEVHDLGPIPQPEPVVFDESKLTYDTLPAWLSSPIRVTRETRCPFSDLGISSKSIDILKSKGFEDAFAVQAAAIPLLTPGLDRQGDVVISAPTGSGKTLSYVLPMIRDISQGQVTRLRAIIVLPTRDLVQQVQATCEACSAAFSVDKRKRVKIGTAVGNKAFKAEQEKLMTEIQKYDPQGYMKALERSLKLVNFDSDDDEEYDFGRSDIGASRPVLDHVVESIPAVDILICTPGRLVEHITKTKGFTLDYVRWLVVDEADKLLAQDYQQWLDLVLKKLSVNKPSHRDFPNSNKTGPRKVILSATMTRDLSLLNGLKLSRPHLVVLEGTKSGEHLLPSSLKEVAIRVRDPGLKPLYLVDLLWHINKLSISDTAPDAKSSDSGSDSDSTSESESDSDSESSSDSDSDSGTNRKEDTRKQAKSAAAKFNTTVLIFTKSNEATLRLSRLLSILVPELAPLIGTLTSSTKTSKRAQILAEFARSRLRILVASDLVSRGIDLANLGHVINYDMPINAASYVHRVGRTARAGRVGYAWTLYEHAQGRRFWRDFVGQGEGASTEIIRVGKVEKMLVGEDEDGDVEMEDGAVKGKKITFAEDRIKAYEAALEQLGKEARG</sequence>
<accession>A0AAN7B838</accession>
<dbReference type="EC" id="3.6.4.13" evidence="7"/>
<dbReference type="SMART" id="SM00490">
    <property type="entry name" value="HELICc"/>
    <property type="match status" value="1"/>
</dbReference>
<dbReference type="PROSITE" id="PS51194">
    <property type="entry name" value="HELICASE_CTER"/>
    <property type="match status" value="1"/>
</dbReference>
<keyword evidence="12" id="KW-1185">Reference proteome</keyword>
<dbReference type="InterPro" id="IPR001650">
    <property type="entry name" value="Helicase_C-like"/>
</dbReference>
<comment type="domain">
    <text evidence="7">The Q motif is unique to and characteristic of the DEAD box family of RNA helicases and controls ATP binding and hydrolysis.</text>
</comment>
<dbReference type="InterPro" id="IPR000629">
    <property type="entry name" value="RNA-helicase_DEAD-box_CS"/>
</dbReference>
<dbReference type="GO" id="GO:0003724">
    <property type="term" value="F:RNA helicase activity"/>
    <property type="evidence" value="ECO:0007669"/>
    <property type="project" value="UniProtKB-EC"/>
</dbReference>
<name>A0AAN7B838_9PEZI</name>
<feature type="compositionally biased region" description="Polar residues" evidence="8">
    <location>
        <begin position="13"/>
        <end position="40"/>
    </location>
</feature>
<evidence type="ECO:0000259" key="9">
    <source>
        <dbReference type="PROSITE" id="PS51192"/>
    </source>
</evidence>
<keyword evidence="4 6" id="KW-0067">ATP-binding</keyword>
<dbReference type="Proteomes" id="UP001301769">
    <property type="component" value="Unassembled WGS sequence"/>
</dbReference>
<dbReference type="InterPro" id="IPR027417">
    <property type="entry name" value="P-loop_NTPase"/>
</dbReference>
<evidence type="ECO:0000256" key="4">
    <source>
        <dbReference type="ARBA" id="ARBA00022840"/>
    </source>
</evidence>
<dbReference type="PROSITE" id="PS51192">
    <property type="entry name" value="HELICASE_ATP_BIND_1"/>
    <property type="match status" value="1"/>
</dbReference>
<keyword evidence="3 6" id="KW-0347">Helicase</keyword>
<feature type="domain" description="Helicase ATP-binding" evidence="9">
    <location>
        <begin position="263"/>
        <end position="508"/>
    </location>
</feature>
<dbReference type="GO" id="GO:0016787">
    <property type="term" value="F:hydrolase activity"/>
    <property type="evidence" value="ECO:0007669"/>
    <property type="project" value="UniProtKB-KW"/>
</dbReference>
<dbReference type="PANTHER" id="PTHR24031">
    <property type="entry name" value="RNA HELICASE"/>
    <property type="match status" value="1"/>
</dbReference>
<feature type="compositionally biased region" description="Basic and acidic residues" evidence="8">
    <location>
        <begin position="66"/>
        <end position="81"/>
    </location>
</feature>
<organism evidence="11 12">
    <name type="scientific">Rhypophila decipiens</name>
    <dbReference type="NCBI Taxonomy" id="261697"/>
    <lineage>
        <taxon>Eukaryota</taxon>
        <taxon>Fungi</taxon>
        <taxon>Dikarya</taxon>
        <taxon>Ascomycota</taxon>
        <taxon>Pezizomycotina</taxon>
        <taxon>Sordariomycetes</taxon>
        <taxon>Sordariomycetidae</taxon>
        <taxon>Sordariales</taxon>
        <taxon>Naviculisporaceae</taxon>
        <taxon>Rhypophila</taxon>
    </lineage>
</organism>
<evidence type="ECO:0000256" key="5">
    <source>
        <dbReference type="ARBA" id="ARBA00022884"/>
    </source>
</evidence>
<dbReference type="Pfam" id="PF00270">
    <property type="entry name" value="DEAD"/>
    <property type="match status" value="2"/>
</dbReference>
<evidence type="ECO:0000313" key="12">
    <source>
        <dbReference type="Proteomes" id="UP001301769"/>
    </source>
</evidence>
<dbReference type="Gene3D" id="3.40.50.300">
    <property type="entry name" value="P-loop containing nucleotide triphosphate hydrolases"/>
    <property type="match status" value="2"/>
</dbReference>
<dbReference type="EMBL" id="MU858106">
    <property type="protein sequence ID" value="KAK4213592.1"/>
    <property type="molecule type" value="Genomic_DNA"/>
</dbReference>
<dbReference type="CDD" id="cd17956">
    <property type="entry name" value="DEADc_DDX51"/>
    <property type="match status" value="1"/>
</dbReference>
<dbReference type="InterPro" id="IPR011545">
    <property type="entry name" value="DEAD/DEAH_box_helicase_dom"/>
</dbReference>
<evidence type="ECO:0000256" key="3">
    <source>
        <dbReference type="ARBA" id="ARBA00022806"/>
    </source>
</evidence>
<protein>
    <recommendedName>
        <fullName evidence="7">ATP-dependent RNA helicase</fullName>
        <ecNumber evidence="7">3.6.4.13</ecNumber>
    </recommendedName>
</protein>
<dbReference type="SMART" id="SM00487">
    <property type="entry name" value="DEXDc"/>
    <property type="match status" value="1"/>
</dbReference>
<dbReference type="PROSITE" id="PS00039">
    <property type="entry name" value="DEAD_ATP_HELICASE"/>
    <property type="match status" value="1"/>
</dbReference>
<evidence type="ECO:0000256" key="7">
    <source>
        <dbReference type="RuleBase" id="RU365068"/>
    </source>
</evidence>
<dbReference type="CDD" id="cd18787">
    <property type="entry name" value="SF2_C_DEAD"/>
    <property type="match status" value="1"/>
</dbReference>
<dbReference type="InterPro" id="IPR014001">
    <property type="entry name" value="Helicase_ATP-bd"/>
</dbReference>
<feature type="compositionally biased region" description="Acidic residues" evidence="8">
    <location>
        <begin position="179"/>
        <end position="188"/>
    </location>
</feature>
<feature type="region of interest" description="Disordered" evidence="8">
    <location>
        <begin position="556"/>
        <end position="604"/>
    </location>
</feature>
<dbReference type="SUPFAM" id="SSF52540">
    <property type="entry name" value="P-loop containing nucleoside triphosphate hydrolases"/>
    <property type="match status" value="1"/>
</dbReference>
<feature type="compositionally biased region" description="Pro residues" evidence="8">
    <location>
        <begin position="1"/>
        <end position="10"/>
    </location>
</feature>
<keyword evidence="1 6" id="KW-0547">Nucleotide-binding</keyword>
<dbReference type="AlphaFoldDB" id="A0AAN7B838"/>
<evidence type="ECO:0000256" key="2">
    <source>
        <dbReference type="ARBA" id="ARBA00022801"/>
    </source>
</evidence>
<proteinExistence type="inferred from homology"/>
<feature type="domain" description="Helicase C-terminal" evidence="10">
    <location>
        <begin position="602"/>
        <end position="753"/>
    </location>
</feature>
<evidence type="ECO:0000259" key="10">
    <source>
        <dbReference type="PROSITE" id="PS51194"/>
    </source>
</evidence>
<evidence type="ECO:0000256" key="6">
    <source>
        <dbReference type="RuleBase" id="RU000492"/>
    </source>
</evidence>
<gene>
    <name evidence="11" type="ORF">QBC37DRAFT_170147</name>
</gene>
<dbReference type="GO" id="GO:0005524">
    <property type="term" value="F:ATP binding"/>
    <property type="evidence" value="ECO:0007669"/>
    <property type="project" value="UniProtKB-UniRule"/>
</dbReference>
<evidence type="ECO:0000256" key="1">
    <source>
        <dbReference type="ARBA" id="ARBA00022741"/>
    </source>
</evidence>
<feature type="compositionally biased region" description="Basic residues" evidence="8">
    <location>
        <begin position="128"/>
        <end position="137"/>
    </location>
</feature>
<comment type="similarity">
    <text evidence="6">Belongs to the DEAD box helicase family.</text>
</comment>
<dbReference type="GO" id="GO:0003723">
    <property type="term" value="F:RNA binding"/>
    <property type="evidence" value="ECO:0007669"/>
    <property type="project" value="UniProtKB-UniRule"/>
</dbReference>
<evidence type="ECO:0000256" key="8">
    <source>
        <dbReference type="SAM" id="MobiDB-lite"/>
    </source>
</evidence>
<reference evidence="11" key="2">
    <citation type="submission" date="2023-05" db="EMBL/GenBank/DDBJ databases">
        <authorList>
            <consortium name="Lawrence Berkeley National Laboratory"/>
            <person name="Steindorff A."/>
            <person name="Hensen N."/>
            <person name="Bonometti L."/>
            <person name="Westerberg I."/>
            <person name="Brannstrom I.O."/>
            <person name="Guillou S."/>
            <person name="Cros-Aarteil S."/>
            <person name="Calhoun S."/>
            <person name="Haridas S."/>
            <person name="Kuo A."/>
            <person name="Mondo S."/>
            <person name="Pangilinan J."/>
            <person name="Riley R."/>
            <person name="Labutti K."/>
            <person name="Andreopoulos B."/>
            <person name="Lipzen A."/>
            <person name="Chen C."/>
            <person name="Yanf M."/>
            <person name="Daum C."/>
            <person name="Ng V."/>
            <person name="Clum A."/>
            <person name="Ohm R."/>
            <person name="Martin F."/>
            <person name="Silar P."/>
            <person name="Natvig D."/>
            <person name="Lalanne C."/>
            <person name="Gautier V."/>
            <person name="Ament-Velasquez S.L."/>
            <person name="Kruys A."/>
            <person name="Hutchinson M.I."/>
            <person name="Powell A.J."/>
            <person name="Barry K."/>
            <person name="Miller A.N."/>
            <person name="Grigoriev I.V."/>
            <person name="Debuchy R."/>
            <person name="Gladieux P."/>
            <person name="Thoren M.H."/>
            <person name="Johannesson H."/>
        </authorList>
    </citation>
    <scope>NUCLEOTIDE SEQUENCE</scope>
    <source>
        <strain evidence="11">PSN293</strain>
    </source>
</reference>